<dbReference type="Gene3D" id="3.10.129.10">
    <property type="entry name" value="Hotdog Thioesterase"/>
    <property type="match status" value="1"/>
</dbReference>
<accession>A0A1F5YF79</accession>
<keyword evidence="2" id="KW-0378">Hydrolase</keyword>
<dbReference type="PANTHER" id="PTHR31793:SF27">
    <property type="entry name" value="NOVEL THIOESTERASE SUPERFAMILY DOMAIN AND SAPOSIN A-TYPE DOMAIN CONTAINING PROTEIN (0610012H03RIK)"/>
    <property type="match status" value="1"/>
</dbReference>
<reference evidence="3 4" key="1">
    <citation type="journal article" date="2016" name="Nat. Commun.">
        <title>Thousands of microbial genomes shed light on interconnected biogeochemical processes in an aquifer system.</title>
        <authorList>
            <person name="Anantharaman K."/>
            <person name="Brown C.T."/>
            <person name="Hug L.A."/>
            <person name="Sharon I."/>
            <person name="Castelle C.J."/>
            <person name="Probst A.J."/>
            <person name="Thomas B.C."/>
            <person name="Singh A."/>
            <person name="Wilkins M.J."/>
            <person name="Karaoz U."/>
            <person name="Brodie E.L."/>
            <person name="Williams K.H."/>
            <person name="Hubbard S.S."/>
            <person name="Banfield J.F."/>
        </authorList>
    </citation>
    <scope>NUCLEOTIDE SEQUENCE [LARGE SCALE GENOMIC DNA]</scope>
</reference>
<dbReference type="InterPro" id="IPR029069">
    <property type="entry name" value="HotDog_dom_sf"/>
</dbReference>
<dbReference type="Pfam" id="PF13279">
    <property type="entry name" value="4HBT_2"/>
    <property type="match status" value="1"/>
</dbReference>
<gene>
    <name evidence="3" type="ORF">A2Z86_01645</name>
</gene>
<evidence type="ECO:0000256" key="1">
    <source>
        <dbReference type="ARBA" id="ARBA00005953"/>
    </source>
</evidence>
<sequence length="132" mass="15021">MALCTESPIVVRYAETDRMGVVYHANYLVWMEVGRTDYLARIGFPYGELESDGVVFPVCKAVIELFHPSFYEERLSVLTRLEKLRSRKVVFSYRIVRGAETLVGGTTEHVCVDRQMRVRKIPAGLFKALSAS</sequence>
<comment type="caution">
    <text evidence="3">The sequence shown here is derived from an EMBL/GenBank/DDBJ whole genome shotgun (WGS) entry which is preliminary data.</text>
</comment>
<dbReference type="CDD" id="cd00586">
    <property type="entry name" value="4HBT"/>
    <property type="match status" value="1"/>
</dbReference>
<evidence type="ECO:0008006" key="5">
    <source>
        <dbReference type="Google" id="ProtNLM"/>
    </source>
</evidence>
<protein>
    <recommendedName>
        <fullName evidence="5">Thioesterase domain-containing protein</fullName>
    </recommendedName>
</protein>
<dbReference type="AlphaFoldDB" id="A0A1F5YF79"/>
<dbReference type="NCBIfam" id="TIGR00051">
    <property type="entry name" value="YbgC/FadM family acyl-CoA thioesterase"/>
    <property type="match status" value="1"/>
</dbReference>
<name>A0A1F5YF79_9BACT</name>
<dbReference type="InterPro" id="IPR006684">
    <property type="entry name" value="YbgC/YbaW"/>
</dbReference>
<dbReference type="Proteomes" id="UP000176992">
    <property type="component" value="Unassembled WGS sequence"/>
</dbReference>
<dbReference type="PANTHER" id="PTHR31793">
    <property type="entry name" value="4-HYDROXYBENZOYL-COA THIOESTERASE FAMILY MEMBER"/>
    <property type="match status" value="1"/>
</dbReference>
<dbReference type="GO" id="GO:0047617">
    <property type="term" value="F:fatty acyl-CoA hydrolase activity"/>
    <property type="evidence" value="ECO:0007669"/>
    <property type="project" value="TreeGrafter"/>
</dbReference>
<organism evidence="3 4">
    <name type="scientific">Candidatus Glassbacteria bacterium GWA2_58_10</name>
    <dbReference type="NCBI Taxonomy" id="1817865"/>
    <lineage>
        <taxon>Bacteria</taxon>
        <taxon>Candidatus Glassiibacteriota</taxon>
    </lineage>
</organism>
<dbReference type="PIRSF" id="PIRSF003230">
    <property type="entry name" value="YbgC"/>
    <property type="match status" value="1"/>
</dbReference>
<dbReference type="SUPFAM" id="SSF54637">
    <property type="entry name" value="Thioesterase/thiol ester dehydrase-isomerase"/>
    <property type="match status" value="1"/>
</dbReference>
<dbReference type="EMBL" id="MFIV01000060">
    <property type="protein sequence ID" value="OGF98824.1"/>
    <property type="molecule type" value="Genomic_DNA"/>
</dbReference>
<evidence type="ECO:0000313" key="3">
    <source>
        <dbReference type="EMBL" id="OGF98824.1"/>
    </source>
</evidence>
<proteinExistence type="inferred from homology"/>
<feature type="non-terminal residue" evidence="3">
    <location>
        <position position="132"/>
    </location>
</feature>
<evidence type="ECO:0000256" key="2">
    <source>
        <dbReference type="ARBA" id="ARBA00022801"/>
    </source>
</evidence>
<comment type="similarity">
    <text evidence="1">Belongs to the 4-hydroxybenzoyl-CoA thioesterase family.</text>
</comment>
<evidence type="ECO:0000313" key="4">
    <source>
        <dbReference type="Proteomes" id="UP000176992"/>
    </source>
</evidence>
<dbReference type="InterPro" id="IPR050563">
    <property type="entry name" value="4-hydroxybenzoyl-CoA_TE"/>
</dbReference>